<dbReference type="EMBL" id="JH597773">
    <property type="protein sequence ID" value="EHQ08282.1"/>
    <property type="molecule type" value="Genomic_DNA"/>
</dbReference>
<organism evidence="2 3">
    <name type="scientific">Leptonema illini DSM 21528</name>
    <dbReference type="NCBI Taxonomy" id="929563"/>
    <lineage>
        <taxon>Bacteria</taxon>
        <taxon>Pseudomonadati</taxon>
        <taxon>Spirochaetota</taxon>
        <taxon>Spirochaetia</taxon>
        <taxon>Leptospirales</taxon>
        <taxon>Leptospiraceae</taxon>
        <taxon>Leptonema</taxon>
    </lineage>
</organism>
<dbReference type="RefSeq" id="WP_002774798.1">
    <property type="nucleotide sequence ID" value="NZ_JH597773.1"/>
</dbReference>
<reference evidence="2 3" key="1">
    <citation type="submission" date="2011-10" db="EMBL/GenBank/DDBJ databases">
        <title>The Improved High-Quality Draft genome of Leptonema illini DSM 21528.</title>
        <authorList>
            <consortium name="US DOE Joint Genome Institute (JGI-PGF)"/>
            <person name="Lucas S."/>
            <person name="Copeland A."/>
            <person name="Lapidus A."/>
            <person name="Glavina del Rio T."/>
            <person name="Dalin E."/>
            <person name="Tice H."/>
            <person name="Bruce D."/>
            <person name="Goodwin L."/>
            <person name="Pitluck S."/>
            <person name="Peters L."/>
            <person name="Mikhailova N."/>
            <person name="Held B."/>
            <person name="Kyrpides N."/>
            <person name="Mavromatis K."/>
            <person name="Ivanova N."/>
            <person name="Markowitz V."/>
            <person name="Cheng J.-F."/>
            <person name="Hugenholtz P."/>
            <person name="Woyke T."/>
            <person name="Wu D."/>
            <person name="Gronow S."/>
            <person name="Wellnitz S."/>
            <person name="Brambilla E.-M."/>
            <person name="Klenk H.-P."/>
            <person name="Eisen J.A."/>
        </authorList>
    </citation>
    <scope>NUCLEOTIDE SEQUENCE [LARGE SCALE GENOMIC DNA]</scope>
    <source>
        <strain evidence="2 3">DSM 21528</strain>
    </source>
</reference>
<gene>
    <name evidence="2" type="ORF">Lepil_3625</name>
</gene>
<evidence type="ECO:0000313" key="2">
    <source>
        <dbReference type="EMBL" id="EHQ08282.1"/>
    </source>
</evidence>
<sequence length="295" mass="32869">MARKEPKPLVIFDPETNAEITFSPEHRLMLESAKTQIKTGMAQMALGLKMIRDQKLYLLDSCDSMTAWLVNVFGQSARTGYRLLEAADQFAALPNAEDVLREPLSHLLTISRSKDAMEQLQSGEMQIEAGQVIQPDGSSIPLPVFAKQLKEELAGEVQKVNEKVQKLHQQMRVSKETGTRLAQQLEGKDQEIEALNNTVRELMGKKDIDPKMIVLIHEKKEIIALLNEVTLGALDMLGRLSTIPHKLVDAEVAGHISRTISTIEASLDKARDEWAAVMYIPKAKIDPDLVPGEEN</sequence>
<evidence type="ECO:0000256" key="1">
    <source>
        <dbReference type="SAM" id="Coils"/>
    </source>
</evidence>
<keyword evidence="3" id="KW-1185">Reference proteome</keyword>
<name>H2CKH7_9LEPT</name>
<feature type="coiled-coil region" evidence="1">
    <location>
        <begin position="146"/>
        <end position="205"/>
    </location>
</feature>
<evidence type="ECO:0000313" key="3">
    <source>
        <dbReference type="Proteomes" id="UP000005737"/>
    </source>
</evidence>
<dbReference type="AlphaFoldDB" id="H2CKH7"/>
<dbReference type="HOGENOM" id="CLU_942670_0_0_12"/>
<protein>
    <submittedName>
        <fullName evidence="2">Uncharacterized protein</fullName>
    </submittedName>
</protein>
<dbReference type="STRING" id="183.GCA_002009735_02058"/>
<keyword evidence="1" id="KW-0175">Coiled coil</keyword>
<accession>H2CKH7</accession>
<dbReference type="Proteomes" id="UP000005737">
    <property type="component" value="Unassembled WGS sequence"/>
</dbReference>
<proteinExistence type="predicted"/>